<name>A0A139ABM5_GONPJ</name>
<keyword evidence="2" id="KW-1185">Reference proteome</keyword>
<gene>
    <name evidence="1" type="ORF">M427DRAFT_355126</name>
</gene>
<dbReference type="Proteomes" id="UP000070544">
    <property type="component" value="Unassembled WGS sequence"/>
</dbReference>
<sequence length="134" mass="14688">MYPAAPNGAGRIAKDNFVVLYVDTVTGEHKSVEFRKNNMIYPFVMGAGRSPENFLRSETWIGSMTRLETGVPSSHSPMLPSGAVQESAWVNGCHMLNFASSLHQYWTSGRSGSVITTSLFSRLREQSKLVTASA</sequence>
<dbReference type="OrthoDB" id="3203564at2759"/>
<evidence type="ECO:0000313" key="1">
    <source>
        <dbReference type="EMBL" id="KXS14147.1"/>
    </source>
</evidence>
<proteinExistence type="predicted"/>
<organism evidence="1 2">
    <name type="scientific">Gonapodya prolifera (strain JEL478)</name>
    <name type="common">Monoblepharis prolifera</name>
    <dbReference type="NCBI Taxonomy" id="1344416"/>
    <lineage>
        <taxon>Eukaryota</taxon>
        <taxon>Fungi</taxon>
        <taxon>Fungi incertae sedis</taxon>
        <taxon>Chytridiomycota</taxon>
        <taxon>Chytridiomycota incertae sedis</taxon>
        <taxon>Monoblepharidomycetes</taxon>
        <taxon>Monoblepharidales</taxon>
        <taxon>Gonapodyaceae</taxon>
        <taxon>Gonapodya</taxon>
    </lineage>
</organism>
<reference evidence="1 2" key="1">
    <citation type="journal article" date="2015" name="Genome Biol. Evol.">
        <title>Phylogenomic analyses indicate that early fungi evolved digesting cell walls of algal ancestors of land plants.</title>
        <authorList>
            <person name="Chang Y."/>
            <person name="Wang S."/>
            <person name="Sekimoto S."/>
            <person name="Aerts A.L."/>
            <person name="Choi C."/>
            <person name="Clum A."/>
            <person name="LaButti K.M."/>
            <person name="Lindquist E.A."/>
            <person name="Yee Ngan C."/>
            <person name="Ohm R.A."/>
            <person name="Salamov A.A."/>
            <person name="Grigoriev I.V."/>
            <person name="Spatafora J.W."/>
            <person name="Berbee M.L."/>
        </authorList>
    </citation>
    <scope>NUCLEOTIDE SEQUENCE [LARGE SCALE GENOMIC DNA]</scope>
    <source>
        <strain evidence="1 2">JEL478</strain>
    </source>
</reference>
<dbReference type="EMBL" id="KQ965771">
    <property type="protein sequence ID" value="KXS14147.1"/>
    <property type="molecule type" value="Genomic_DNA"/>
</dbReference>
<protein>
    <submittedName>
        <fullName evidence="1">Uncharacterized protein</fullName>
    </submittedName>
</protein>
<evidence type="ECO:0000313" key="2">
    <source>
        <dbReference type="Proteomes" id="UP000070544"/>
    </source>
</evidence>
<accession>A0A139ABM5</accession>
<dbReference type="AlphaFoldDB" id="A0A139ABM5"/>